<comment type="caution">
    <text evidence="7">The sequence shown here is derived from an EMBL/GenBank/DDBJ whole genome shotgun (WGS) entry which is preliminary data.</text>
</comment>
<dbReference type="PANTHER" id="PTHR30250:SF11">
    <property type="entry name" value="O-ANTIGEN TRANSPORTER-RELATED"/>
    <property type="match status" value="1"/>
</dbReference>
<dbReference type="EMBL" id="QUSW01000008">
    <property type="protein sequence ID" value="RQP22092.1"/>
    <property type="molecule type" value="Genomic_DNA"/>
</dbReference>
<organism evidence="7 8">
    <name type="scientific">Piscinibacter terrae</name>
    <dbReference type="NCBI Taxonomy" id="2496871"/>
    <lineage>
        <taxon>Bacteria</taxon>
        <taxon>Pseudomonadati</taxon>
        <taxon>Pseudomonadota</taxon>
        <taxon>Betaproteobacteria</taxon>
        <taxon>Burkholderiales</taxon>
        <taxon>Sphaerotilaceae</taxon>
        <taxon>Piscinibacter</taxon>
    </lineage>
</organism>
<feature type="transmembrane region" description="Helical" evidence="6">
    <location>
        <begin position="411"/>
        <end position="433"/>
    </location>
</feature>
<sequence length="542" mass="56924">MQSVMRGRWTDAAYCAGLALHGREIERIRRPTEALPRPHVFYALQLLLPAPGASLTQGPFAASPLNARLTLRRTAHRENRHAPAWRLLRPMSPSPEPSHKTSLLRRIGSAWLNVVAKLGGTALSFGVYIALARWMSPEAFAEVVVMLTWLAIATAFGGLSMPLVVVRHVAENLAAGQVGVARGTYRFALAAIVAVSLSLGGLAVVLAALGWLGSTPGRFMSVTITAALLVPSVVLTVQTGLLQALKQVVLAELLTNTVRPILLLIGLGGLWLATRSPLAASTVLAAYLLTALLLVTALWWKARQALPAAWRITSPEDNRRAAMHTAMGFMLVMIAAALNERVDMLLLGATGRPEDIGAYAVATRFGQAIIVAVNAVSAVMAPHFVEQLQAIKDGRTAAAQDLVSRTARTTLWLCLLALVFFALLGPWLAALFGPHYGHAYLPLVVLAGGQALAALFGPAALACTLAGSPRVAVASLLAGIATNAVLNLVLVPRFGATGAAAATACGTVLAAGLSWLRTRQMLGIDSSVLASRQSAVITSAAS</sequence>
<keyword evidence="3 6" id="KW-0812">Transmembrane</keyword>
<dbReference type="Pfam" id="PF01943">
    <property type="entry name" value="Polysacc_synt"/>
    <property type="match status" value="1"/>
</dbReference>
<feature type="transmembrane region" description="Helical" evidence="6">
    <location>
        <begin position="496"/>
        <end position="516"/>
    </location>
</feature>
<dbReference type="InterPro" id="IPR050833">
    <property type="entry name" value="Poly_Biosynth_Transport"/>
</dbReference>
<evidence type="ECO:0000256" key="6">
    <source>
        <dbReference type="SAM" id="Phobius"/>
    </source>
</evidence>
<dbReference type="GO" id="GO:0005886">
    <property type="term" value="C:plasma membrane"/>
    <property type="evidence" value="ECO:0007669"/>
    <property type="project" value="UniProtKB-SubCell"/>
</dbReference>
<evidence type="ECO:0000256" key="1">
    <source>
        <dbReference type="ARBA" id="ARBA00004651"/>
    </source>
</evidence>
<feature type="transmembrane region" description="Helical" evidence="6">
    <location>
        <begin position="110"/>
        <end position="131"/>
    </location>
</feature>
<gene>
    <name evidence="7" type="ORF">DZC73_24085</name>
</gene>
<comment type="subcellular location">
    <subcellularLocation>
        <location evidence="1">Cell membrane</location>
        <topology evidence="1">Multi-pass membrane protein</topology>
    </subcellularLocation>
</comment>
<keyword evidence="8" id="KW-1185">Reference proteome</keyword>
<evidence type="ECO:0000256" key="5">
    <source>
        <dbReference type="ARBA" id="ARBA00023136"/>
    </source>
</evidence>
<evidence type="ECO:0000313" key="7">
    <source>
        <dbReference type="EMBL" id="RQP22092.1"/>
    </source>
</evidence>
<dbReference type="InterPro" id="IPR002797">
    <property type="entry name" value="Polysacc_synth"/>
</dbReference>
<feature type="transmembrane region" description="Helical" evidence="6">
    <location>
        <begin position="471"/>
        <end position="490"/>
    </location>
</feature>
<reference evidence="7 8" key="2">
    <citation type="submission" date="2018-12" db="EMBL/GenBank/DDBJ databases">
        <title>Rhizobacter gummiphilus sp. nov., a rubber-degrading bacterium isolated from the soil of a botanical garden in Japan.</title>
        <authorList>
            <person name="Shunsuke S.S."/>
        </authorList>
    </citation>
    <scope>NUCLEOTIDE SEQUENCE [LARGE SCALE GENOMIC DNA]</scope>
    <source>
        <strain evidence="7 8">S-16</strain>
    </source>
</reference>
<name>A0A3N7ITC3_9BURK</name>
<dbReference type="PANTHER" id="PTHR30250">
    <property type="entry name" value="PST FAMILY PREDICTED COLANIC ACID TRANSPORTER"/>
    <property type="match status" value="1"/>
</dbReference>
<proteinExistence type="predicted"/>
<keyword evidence="4 6" id="KW-1133">Transmembrane helix</keyword>
<dbReference type="AlphaFoldDB" id="A0A3N7ITC3"/>
<evidence type="ECO:0000313" key="8">
    <source>
        <dbReference type="Proteomes" id="UP000267464"/>
    </source>
</evidence>
<accession>A0A3N7ITC3</accession>
<feature type="transmembrane region" description="Helical" evidence="6">
    <location>
        <begin position="358"/>
        <end position="385"/>
    </location>
</feature>
<feature type="transmembrane region" description="Helical" evidence="6">
    <location>
        <begin position="439"/>
        <end position="464"/>
    </location>
</feature>
<evidence type="ECO:0000256" key="3">
    <source>
        <dbReference type="ARBA" id="ARBA00022692"/>
    </source>
</evidence>
<feature type="transmembrane region" description="Helical" evidence="6">
    <location>
        <begin position="249"/>
        <end position="272"/>
    </location>
</feature>
<evidence type="ECO:0000256" key="4">
    <source>
        <dbReference type="ARBA" id="ARBA00022989"/>
    </source>
</evidence>
<feature type="transmembrane region" description="Helical" evidence="6">
    <location>
        <begin position="219"/>
        <end position="237"/>
    </location>
</feature>
<feature type="transmembrane region" description="Helical" evidence="6">
    <location>
        <begin position="187"/>
        <end position="213"/>
    </location>
</feature>
<keyword evidence="2" id="KW-1003">Cell membrane</keyword>
<keyword evidence="5 6" id="KW-0472">Membrane</keyword>
<evidence type="ECO:0000256" key="2">
    <source>
        <dbReference type="ARBA" id="ARBA00022475"/>
    </source>
</evidence>
<protein>
    <submittedName>
        <fullName evidence="7">Lipopolysaccharide biosynthesis protein</fullName>
    </submittedName>
</protein>
<dbReference type="Proteomes" id="UP000267464">
    <property type="component" value="Unassembled WGS sequence"/>
</dbReference>
<reference evidence="7 8" key="1">
    <citation type="submission" date="2018-08" db="EMBL/GenBank/DDBJ databases">
        <authorList>
            <person name="Khan S.A."/>
            <person name="Jeon C.O."/>
            <person name="Chun B.H."/>
            <person name="Jeong S.E."/>
        </authorList>
    </citation>
    <scope>NUCLEOTIDE SEQUENCE [LARGE SCALE GENOMIC DNA]</scope>
    <source>
        <strain evidence="7 8">S-16</strain>
    </source>
</reference>
<feature type="transmembrane region" description="Helical" evidence="6">
    <location>
        <begin position="321"/>
        <end position="338"/>
    </location>
</feature>
<feature type="transmembrane region" description="Helical" evidence="6">
    <location>
        <begin position="278"/>
        <end position="300"/>
    </location>
</feature>
<feature type="transmembrane region" description="Helical" evidence="6">
    <location>
        <begin position="143"/>
        <end position="166"/>
    </location>
</feature>